<dbReference type="RefSeq" id="WP_189261250.1">
    <property type="nucleotide sequence ID" value="NZ_BMML01000002.1"/>
</dbReference>
<keyword evidence="1" id="KW-0472">Membrane</keyword>
<evidence type="ECO:0000313" key="2">
    <source>
        <dbReference type="EMBL" id="GGM91370.1"/>
    </source>
</evidence>
<dbReference type="EMBL" id="BMML01000002">
    <property type="protein sequence ID" value="GGM91370.1"/>
    <property type="molecule type" value="Genomic_DNA"/>
</dbReference>
<comment type="caution">
    <text evidence="2">The sequence shown here is derived from an EMBL/GenBank/DDBJ whole genome shotgun (WGS) entry which is preliminary data.</text>
</comment>
<keyword evidence="1" id="KW-1133">Transmembrane helix</keyword>
<proteinExistence type="predicted"/>
<name>A0A917UJS5_9ACTN</name>
<feature type="transmembrane region" description="Helical" evidence="1">
    <location>
        <begin position="30"/>
        <end position="47"/>
    </location>
</feature>
<organism evidence="2 3">
    <name type="scientific">Streptomyces fuscichromogenes</name>
    <dbReference type="NCBI Taxonomy" id="1324013"/>
    <lineage>
        <taxon>Bacteria</taxon>
        <taxon>Bacillati</taxon>
        <taxon>Actinomycetota</taxon>
        <taxon>Actinomycetes</taxon>
        <taxon>Kitasatosporales</taxon>
        <taxon>Streptomycetaceae</taxon>
        <taxon>Streptomyces</taxon>
    </lineage>
</organism>
<sequence>MTTTDYLISAALILLVIPQMRGGRLTPRTLLLPLVSVSAAAAHYLHSFPTEGHDVQLDLFGVTMGIVLGLASGLATRVSLTEDGAAYSKAGWPAALLWVLGMGARSAFVYWAEHSGAHTIAQFSRDNLITGTAAWTAALLLMAVTQVVCRLVVVRVRAHRLTSPLVTPVVA</sequence>
<dbReference type="AlphaFoldDB" id="A0A917UJS5"/>
<accession>A0A917UJS5</accession>
<evidence type="ECO:0000256" key="1">
    <source>
        <dbReference type="SAM" id="Phobius"/>
    </source>
</evidence>
<protein>
    <submittedName>
        <fullName evidence="2">Uncharacterized protein</fullName>
    </submittedName>
</protein>
<evidence type="ECO:0000313" key="3">
    <source>
        <dbReference type="Proteomes" id="UP000653411"/>
    </source>
</evidence>
<dbReference type="Proteomes" id="UP000653411">
    <property type="component" value="Unassembled WGS sequence"/>
</dbReference>
<feature type="transmembrane region" description="Helical" evidence="1">
    <location>
        <begin position="59"/>
        <end position="80"/>
    </location>
</feature>
<keyword evidence="1" id="KW-0812">Transmembrane</keyword>
<feature type="transmembrane region" description="Helical" evidence="1">
    <location>
        <begin position="92"/>
        <end position="112"/>
    </location>
</feature>
<gene>
    <name evidence="2" type="ORF">GCM10011578_009150</name>
</gene>
<reference evidence="2" key="2">
    <citation type="submission" date="2020-09" db="EMBL/GenBank/DDBJ databases">
        <authorList>
            <person name="Sun Q."/>
            <person name="Zhou Y."/>
        </authorList>
    </citation>
    <scope>NUCLEOTIDE SEQUENCE</scope>
    <source>
        <strain evidence="2">CGMCC 4.7110</strain>
    </source>
</reference>
<feature type="transmembrane region" description="Helical" evidence="1">
    <location>
        <begin position="132"/>
        <end position="153"/>
    </location>
</feature>
<keyword evidence="3" id="KW-1185">Reference proteome</keyword>
<reference evidence="2" key="1">
    <citation type="journal article" date="2014" name="Int. J. Syst. Evol. Microbiol.">
        <title>Complete genome sequence of Corynebacterium casei LMG S-19264T (=DSM 44701T), isolated from a smear-ripened cheese.</title>
        <authorList>
            <consortium name="US DOE Joint Genome Institute (JGI-PGF)"/>
            <person name="Walter F."/>
            <person name="Albersmeier A."/>
            <person name="Kalinowski J."/>
            <person name="Ruckert C."/>
        </authorList>
    </citation>
    <scope>NUCLEOTIDE SEQUENCE</scope>
    <source>
        <strain evidence="2">CGMCC 4.7110</strain>
    </source>
</reference>